<organism evidence="1 2">
    <name type="scientific">Lophiotrema nucula</name>
    <dbReference type="NCBI Taxonomy" id="690887"/>
    <lineage>
        <taxon>Eukaryota</taxon>
        <taxon>Fungi</taxon>
        <taxon>Dikarya</taxon>
        <taxon>Ascomycota</taxon>
        <taxon>Pezizomycotina</taxon>
        <taxon>Dothideomycetes</taxon>
        <taxon>Pleosporomycetidae</taxon>
        <taxon>Pleosporales</taxon>
        <taxon>Lophiotremataceae</taxon>
        <taxon>Lophiotrema</taxon>
    </lineage>
</organism>
<sequence>MDEVSVIGANETVRQLSSAAPDTTPFLDSIHAVETTSTTISICPPSPRSSSLWDPNENEFDRWPGDGHSRGTLNLPKLRNSTIIKAGSQFKVFVPSATVRRIAPQGVGTARSAASTNVFEDPKGLATATVSSLSSNIWDPDDREFPHWPKGEEDDGYQQAVAATLASYRKSSGTYARFLDGQHDEDQINDEHRQIVELADPQLGEPTGVDLHDDLMQNFFSPRYHRLPPSYPARHMHVINHQSYKSAVKNDNVTQYVRPRLCDGVATVLFNTTPRCLEDFLDPRIKVFEWRRTIHDLASGHVSAIIRRSGSDVLVGTYRNYGHLYRWVSYARSVIDFTGKWTETFAAPSSGGTTPLSSKGPAWEEFMLNDSSLPETAKDLKCALYVGRCLAFELVWQKYWTFLAKVDVEIEWEADGKVVESKRFSNRGLFEGYGDDEDSD</sequence>
<keyword evidence="2" id="KW-1185">Reference proteome</keyword>
<accession>A0A6A5YLM9</accession>
<name>A0A6A5YLM9_9PLEO</name>
<protein>
    <submittedName>
        <fullName evidence="1">Uncharacterized protein</fullName>
    </submittedName>
</protein>
<evidence type="ECO:0000313" key="2">
    <source>
        <dbReference type="Proteomes" id="UP000799770"/>
    </source>
</evidence>
<dbReference type="AlphaFoldDB" id="A0A6A5YLM9"/>
<dbReference type="OrthoDB" id="5395789at2759"/>
<dbReference type="Proteomes" id="UP000799770">
    <property type="component" value="Unassembled WGS sequence"/>
</dbReference>
<proteinExistence type="predicted"/>
<evidence type="ECO:0000313" key="1">
    <source>
        <dbReference type="EMBL" id="KAF2107880.1"/>
    </source>
</evidence>
<gene>
    <name evidence="1" type="ORF">BDV96DRAFT_693099</name>
</gene>
<dbReference type="EMBL" id="ML977351">
    <property type="protein sequence ID" value="KAF2107880.1"/>
    <property type="molecule type" value="Genomic_DNA"/>
</dbReference>
<feature type="non-terminal residue" evidence="1">
    <location>
        <position position="1"/>
    </location>
</feature>
<reference evidence="1" key="1">
    <citation type="journal article" date="2020" name="Stud. Mycol.">
        <title>101 Dothideomycetes genomes: a test case for predicting lifestyles and emergence of pathogens.</title>
        <authorList>
            <person name="Haridas S."/>
            <person name="Albert R."/>
            <person name="Binder M."/>
            <person name="Bloem J."/>
            <person name="Labutti K."/>
            <person name="Salamov A."/>
            <person name="Andreopoulos B."/>
            <person name="Baker S."/>
            <person name="Barry K."/>
            <person name="Bills G."/>
            <person name="Bluhm B."/>
            <person name="Cannon C."/>
            <person name="Castanera R."/>
            <person name="Culley D."/>
            <person name="Daum C."/>
            <person name="Ezra D."/>
            <person name="Gonzalez J."/>
            <person name="Henrissat B."/>
            <person name="Kuo A."/>
            <person name="Liang C."/>
            <person name="Lipzen A."/>
            <person name="Lutzoni F."/>
            <person name="Magnuson J."/>
            <person name="Mondo S."/>
            <person name="Nolan M."/>
            <person name="Ohm R."/>
            <person name="Pangilinan J."/>
            <person name="Park H.-J."/>
            <person name="Ramirez L."/>
            <person name="Alfaro M."/>
            <person name="Sun H."/>
            <person name="Tritt A."/>
            <person name="Yoshinaga Y."/>
            <person name="Zwiers L.-H."/>
            <person name="Turgeon B."/>
            <person name="Goodwin S."/>
            <person name="Spatafora J."/>
            <person name="Crous P."/>
            <person name="Grigoriev I."/>
        </authorList>
    </citation>
    <scope>NUCLEOTIDE SEQUENCE</scope>
    <source>
        <strain evidence="1">CBS 627.86</strain>
    </source>
</reference>